<evidence type="ECO:0000313" key="3">
    <source>
        <dbReference type="EMBL" id="SUB59389.1"/>
    </source>
</evidence>
<feature type="compositionally biased region" description="Polar residues" evidence="1">
    <location>
        <begin position="1680"/>
        <end position="1698"/>
    </location>
</feature>
<keyword evidence="4" id="KW-1185">Reference proteome</keyword>
<feature type="region of interest" description="Disordered" evidence="1">
    <location>
        <begin position="1667"/>
        <end position="1699"/>
    </location>
</feature>
<dbReference type="InterPro" id="IPR025157">
    <property type="entry name" value="Hemagglutinin_rpt"/>
</dbReference>
<name>A0A379CB56_9PAST</name>
<dbReference type="NCBIfam" id="TIGR01901">
    <property type="entry name" value="adhes_NPXG"/>
    <property type="match status" value="1"/>
</dbReference>
<evidence type="ECO:0000313" key="4">
    <source>
        <dbReference type="Proteomes" id="UP000255417"/>
    </source>
</evidence>
<dbReference type="EMBL" id="UGTA01000001">
    <property type="protein sequence ID" value="SUB59389.1"/>
    <property type="molecule type" value="Genomic_DNA"/>
</dbReference>
<feature type="region of interest" description="Disordered" evidence="1">
    <location>
        <begin position="1475"/>
        <end position="1494"/>
    </location>
</feature>
<feature type="domain" description="Filamentous haemagglutinin FhaB/tRNA nuclease CdiA-like TPS" evidence="2">
    <location>
        <begin position="99"/>
        <end position="217"/>
    </location>
</feature>
<dbReference type="RefSeq" id="WP_115315871.1">
    <property type="nucleotide sequence ID" value="NZ_LWIF01000001.1"/>
</dbReference>
<feature type="region of interest" description="Disordered" evidence="1">
    <location>
        <begin position="27"/>
        <end position="46"/>
    </location>
</feature>
<dbReference type="Proteomes" id="UP000255417">
    <property type="component" value="Unassembled WGS sequence"/>
</dbReference>
<evidence type="ECO:0000259" key="2">
    <source>
        <dbReference type="SMART" id="SM00912"/>
    </source>
</evidence>
<dbReference type="GO" id="GO:0003824">
    <property type="term" value="F:catalytic activity"/>
    <property type="evidence" value="ECO:0007669"/>
    <property type="project" value="UniProtKB-ARBA"/>
</dbReference>
<sequence length="2061" mass="225719">MNKNRYKLIFSKAKACLVPVAENIKSAVNNGSSDRDPSSDGEEDEPRFKIAPLAQLIKVTLKMLPVIVIGTASVNAMANGKSLDGVEVGSTQTQVRNADNGRLIVDIAKPESDGISDNRFNEFNVKNGAVFNNSATGGNSHLAGHLEANKLLAGNEAKAILNQVTGTNPTLLQGGLEVFGGKADLLVVNPNGVTVNGVQTYNTDRFVVSTSDVIDPTKGLKLNVDRGEVIIGKDGINTDGLQYLDIVAKKIQQKGAIKNSQPNSEATTKISLVAGSSDYDVKTGQIQSKNKITNEVLISGDEAGAMHGKHIRFVTTDSGAGVRHNGIILSESDLDITTERGDVTLNKSTAKKNLNINKAKAVHINNDTNAQAVKLQAEFANVNGKAHLSGNHIELDATVISLNDQSKVSASTINAKAKLLAVKKDAKVLGKNVNLKSDYLENKGTVYARNADLDTTQLYNNGVILAERSLKIQTKGLDSKRKTNGYNNSGRILSNESAELIFKDGTDFDGSVHKLIEAKNDLEITSAGFNIDKKSEVKTGANLKVYSKNFTNKGLITSAKTLKVSANSIQNEGVLGAKDLVSLISQTNITNGQKATIHSDGRLYLEAENAVHNSGEILAKDKITVSAVKLVNETKLAGGVTTQKNLLKSTHTDNGSFQYDVYTAEIDVPELKNNVSVASVGRISGESDFEFIQKETTGSHNDAGIFNSGVFNIQGEVKNSGTKQIVNEANAQQFDVIYDYLKHQAKVKIAFSPRSTAFNTGLSGQSVLEKENLYSLFEELLENEYPEQLKTSIYYARSIEVFKTLKNIQSNDFQKVMTLVFGQNWDKQSYGDLKKAWQGFNAKGGHKLHFNAEGNTAKFLADKITGEADLLRNGKYAEKGKAQKNILIGKHKIALPEVEFDTVKSQIEEEMDIDLSVFMELLNNSHLFITHSDKKDPKIASQLELNEQALALLPETEEEKRQRILDEKRRKSQELEERQAKEKAQRKHQELMEQQQKARQKKLDDLYASIAKEKNSEKKRQLQHELEDFQVEEKARRKKEEAERKRIQEYENRLLEARKRLIELENKRKAENNSKGDVKIELEAVDKTRLDYLSKEGYVGAGYFLSKMLKESQKAKVIGDEFLEHQLITRMIEKKVDNHLALKYDVSQKELVKKLIDNAYYNAKSLNLQVGEALTKEQQAKLDEDIIWYVRTRVQGQDVYVPQVYLTQKTLADAKEFKGLGNALIQARELRLKTQNTQNSGTILGKKLDIEAKNKIKNKGDILGEESSRLKGLEGIETQGTVIVKGDGSTEVRKANIQSKGHLHLETKQDKNIDVIASNVKGESGYIKAKDLNLKDTYKTESSREERDILSKLSGKRIGGESKEHASVKSEGSKAEFDHLHLAIKGDLNQTGSDIKTNRITGIVQGDYNAKAGKNIEHSERKEDVLQLEINLSGSAAGHRAGLTINEKDGVTGKVSQNDGFGLNSGIGLTFSKEREKRTELTHRNSELSAKSGKLHIQGSAEIGGIDINASQTPSDTSLNDQKALEQSDQKIAKNEKNMTASNSKKVNIKKLSEAEINGLMAEKGQNFFENQKQHRAEQERKGFNIVAKKITSNKQKDVLEESSSKTVLKIGTESEAHSSFGDVANSLSRTITDTHKGLKQDGTAILQAGSDILNLITGDVVGGSSKNKVEISHSKKHSTQQSDIRSKIGGNTTLSSHSDIDLKNVESDKNSKLTLKAKGSVNLKAGETQRAETESSFTIKSSAGTSINCGVQSDGCGVGISGSFSESYEKTTSNSKTHTNTQLNAKQLRIETEKDLNLKGANVDTNKLTLNVKGKTNIESVQDKVRKDTLSAKVNLGIGGSVTTALTVKPSVSGGVTIGFEGEESKKVAQQSGIKANQITGNLNDLTLKGGYLVNKGDQSKLNVKGAVHSEEINDSYHKDGGELGISAGANSQGLSKFNVSGGRAEQEHYKATQHSTLTNVKSEKGVQGKVNQDLSQSKTIERNEKVAKTGFTFETLEIKGLVEKSPKQNETSKQDDAQEEHIYEEIKDNLMANRPLPPIPEAKVQNKEATEEPIYESIK</sequence>
<evidence type="ECO:0000256" key="1">
    <source>
        <dbReference type="SAM" id="MobiDB-lite"/>
    </source>
</evidence>
<dbReference type="SMART" id="SM00912">
    <property type="entry name" value="Haemagg_act"/>
    <property type="match status" value="1"/>
</dbReference>
<organism evidence="3 4">
    <name type="scientific">Phocoenobacter uteri</name>
    <dbReference type="NCBI Taxonomy" id="146806"/>
    <lineage>
        <taxon>Bacteria</taxon>
        <taxon>Pseudomonadati</taxon>
        <taxon>Pseudomonadota</taxon>
        <taxon>Gammaproteobacteria</taxon>
        <taxon>Pasteurellales</taxon>
        <taxon>Pasteurellaceae</taxon>
        <taxon>Phocoenobacter</taxon>
    </lineage>
</organism>
<feature type="region of interest" description="Disordered" evidence="1">
    <location>
        <begin position="958"/>
        <end position="998"/>
    </location>
</feature>
<dbReference type="SUPFAM" id="SSF51126">
    <property type="entry name" value="Pectin lyase-like"/>
    <property type="match status" value="1"/>
</dbReference>
<dbReference type="InterPro" id="IPR008638">
    <property type="entry name" value="FhaB/CdiA-like_TPS"/>
</dbReference>
<feature type="compositionally biased region" description="Basic and acidic residues" evidence="1">
    <location>
        <begin position="1475"/>
        <end position="1486"/>
    </location>
</feature>
<dbReference type="Gene3D" id="2.160.20.10">
    <property type="entry name" value="Single-stranded right-handed beta-helix, Pectin lyase-like"/>
    <property type="match status" value="1"/>
</dbReference>
<dbReference type="InterPro" id="IPR011050">
    <property type="entry name" value="Pectin_lyase_fold/virulence"/>
</dbReference>
<proteinExistence type="predicted"/>
<feature type="compositionally biased region" description="Basic and acidic residues" evidence="1">
    <location>
        <begin position="958"/>
        <end position="991"/>
    </location>
</feature>
<gene>
    <name evidence="3" type="primary">ibpA</name>
    <name evidence="3" type="ORF">NCTC12872_01373</name>
</gene>
<dbReference type="Pfam" id="PF05860">
    <property type="entry name" value="TPS"/>
    <property type="match status" value="1"/>
</dbReference>
<accession>A0A379CB56</accession>
<feature type="region of interest" description="Disordered" evidence="1">
    <location>
        <begin position="2031"/>
        <end position="2061"/>
    </location>
</feature>
<dbReference type="InterPro" id="IPR012334">
    <property type="entry name" value="Pectin_lyas_fold"/>
</dbReference>
<dbReference type="Pfam" id="PF13332">
    <property type="entry name" value="Fil_haemagg_2"/>
    <property type="match status" value="1"/>
</dbReference>
<reference evidence="3 4" key="1">
    <citation type="submission" date="2018-06" db="EMBL/GenBank/DDBJ databases">
        <authorList>
            <consortium name="Pathogen Informatics"/>
            <person name="Doyle S."/>
        </authorList>
    </citation>
    <scope>NUCLEOTIDE SEQUENCE [LARGE SCALE GENOMIC DNA]</scope>
    <source>
        <strain evidence="3 4">NCTC12872</strain>
    </source>
</reference>
<dbReference type="OrthoDB" id="2664633at2"/>
<protein>
    <submittedName>
        <fullName evidence="3">p120</fullName>
    </submittedName>
</protein>